<organism evidence="21">
    <name type="scientific">Trichodesmium erythraeum (strain IMS101)</name>
    <dbReference type="NCBI Taxonomy" id="203124"/>
    <lineage>
        <taxon>Bacteria</taxon>
        <taxon>Bacillati</taxon>
        <taxon>Cyanobacteriota</taxon>
        <taxon>Cyanophyceae</taxon>
        <taxon>Oscillatoriophycideae</taxon>
        <taxon>Oscillatoriales</taxon>
        <taxon>Microcoleaceae</taxon>
        <taxon>Trichodesmium</taxon>
    </lineage>
</organism>
<dbReference type="GO" id="GO:0008531">
    <property type="term" value="F:riboflavin kinase activity"/>
    <property type="evidence" value="ECO:0007669"/>
    <property type="project" value="UniProtKB-EC"/>
</dbReference>
<dbReference type="SMART" id="SM00904">
    <property type="entry name" value="Flavokinase"/>
    <property type="match status" value="1"/>
</dbReference>
<dbReference type="SUPFAM" id="SSF82114">
    <property type="entry name" value="Riboflavin kinase-like"/>
    <property type="match status" value="1"/>
</dbReference>
<dbReference type="UniPathway" id="UPA00277">
    <property type="reaction ID" value="UER00407"/>
</dbReference>
<keyword evidence="12" id="KW-0547">Nucleotide-binding</keyword>
<name>Q114F4_TRIEI</name>
<dbReference type="STRING" id="203124.Tery_1864"/>
<dbReference type="AlphaFoldDB" id="Q114F4"/>
<dbReference type="EC" id="2.7.7.2" evidence="6"/>
<dbReference type="Pfam" id="PF01687">
    <property type="entry name" value="Flavokinase"/>
    <property type="match status" value="1"/>
</dbReference>
<dbReference type="HOGENOM" id="CLU_048437_0_1_3"/>
<dbReference type="GO" id="GO:0005524">
    <property type="term" value="F:ATP binding"/>
    <property type="evidence" value="ECO:0007669"/>
    <property type="project" value="UniProtKB-KW"/>
</dbReference>
<comment type="pathway">
    <text evidence="2">Cofactor biosynthesis; FAD biosynthesis; FAD from FMN: step 1/1.</text>
</comment>
<dbReference type="NCBIfam" id="TIGR00083">
    <property type="entry name" value="ribF"/>
    <property type="match status" value="1"/>
</dbReference>
<dbReference type="InterPro" id="IPR023468">
    <property type="entry name" value="Riboflavin_kinase"/>
</dbReference>
<evidence type="ECO:0000256" key="10">
    <source>
        <dbReference type="ARBA" id="ARBA00022679"/>
    </source>
</evidence>
<evidence type="ECO:0000256" key="5">
    <source>
        <dbReference type="ARBA" id="ARBA00012105"/>
    </source>
</evidence>
<keyword evidence="8" id="KW-0285">Flavoprotein</keyword>
<dbReference type="PANTHER" id="PTHR22749">
    <property type="entry name" value="RIBOFLAVIN KINASE/FMN ADENYLYLTRANSFERASE"/>
    <property type="match status" value="1"/>
</dbReference>
<evidence type="ECO:0000256" key="13">
    <source>
        <dbReference type="ARBA" id="ARBA00022777"/>
    </source>
</evidence>
<gene>
    <name evidence="21" type="ordered locus">Tery_1864</name>
</gene>
<dbReference type="KEGG" id="ter:Tery_1864"/>
<feature type="domain" description="Riboflavin kinase" evidence="20">
    <location>
        <begin position="229"/>
        <end position="364"/>
    </location>
</feature>
<dbReference type="FunFam" id="2.40.30.30:FF:000003">
    <property type="entry name" value="Riboflavin biosynthesis protein"/>
    <property type="match status" value="1"/>
</dbReference>
<dbReference type="InterPro" id="IPR014729">
    <property type="entry name" value="Rossmann-like_a/b/a_fold"/>
</dbReference>
<accession>Q114F4</accession>
<evidence type="ECO:0000256" key="15">
    <source>
        <dbReference type="ARBA" id="ARBA00022840"/>
    </source>
</evidence>
<evidence type="ECO:0000256" key="4">
    <source>
        <dbReference type="ARBA" id="ARBA00010214"/>
    </source>
</evidence>
<evidence type="ECO:0000256" key="19">
    <source>
        <dbReference type="ARBA" id="ARBA00049494"/>
    </source>
</evidence>
<dbReference type="GO" id="GO:0006747">
    <property type="term" value="P:FAD biosynthetic process"/>
    <property type="evidence" value="ECO:0007669"/>
    <property type="project" value="UniProtKB-UniPathway"/>
</dbReference>
<keyword evidence="16" id="KW-0511">Multifunctional enzyme</keyword>
<dbReference type="Pfam" id="PF06574">
    <property type="entry name" value="FAD_syn"/>
    <property type="match status" value="2"/>
</dbReference>
<evidence type="ECO:0000259" key="20">
    <source>
        <dbReference type="SMART" id="SM00904"/>
    </source>
</evidence>
<dbReference type="EMBL" id="CP000393">
    <property type="protein sequence ID" value="ABG51120.1"/>
    <property type="molecule type" value="Genomic_DNA"/>
</dbReference>
<keyword evidence="14" id="KW-0274">FAD</keyword>
<dbReference type="GO" id="GO:0009398">
    <property type="term" value="P:FMN biosynthetic process"/>
    <property type="evidence" value="ECO:0007669"/>
    <property type="project" value="UniProtKB-UniPathway"/>
</dbReference>
<evidence type="ECO:0000256" key="16">
    <source>
        <dbReference type="ARBA" id="ARBA00023268"/>
    </source>
</evidence>
<dbReference type="InterPro" id="IPR002606">
    <property type="entry name" value="Riboflavin_kinase_bac"/>
</dbReference>
<dbReference type="SUPFAM" id="SSF52374">
    <property type="entry name" value="Nucleotidylyl transferase"/>
    <property type="match status" value="1"/>
</dbReference>
<evidence type="ECO:0000256" key="9">
    <source>
        <dbReference type="ARBA" id="ARBA00022643"/>
    </source>
</evidence>
<evidence type="ECO:0000256" key="14">
    <source>
        <dbReference type="ARBA" id="ARBA00022827"/>
    </source>
</evidence>
<evidence type="ECO:0000256" key="18">
    <source>
        <dbReference type="ARBA" id="ARBA00047880"/>
    </source>
</evidence>
<keyword evidence="10 21" id="KW-0808">Transferase</keyword>
<dbReference type="PANTHER" id="PTHR22749:SF6">
    <property type="entry name" value="RIBOFLAVIN KINASE"/>
    <property type="match status" value="1"/>
</dbReference>
<evidence type="ECO:0000256" key="3">
    <source>
        <dbReference type="ARBA" id="ARBA00005201"/>
    </source>
</evidence>
<sequence>MWITSSLATALTPTAVALGNFDGLHQGHRQVIEPILNLKGRSKLLSVCPSELTRTTEVDEDTKLKLWHQDSKLSSWHFENELGKNDDYLRQKIYSTVVTFNPHPQEFFSGKPKKLLAPLEEKLAIFKHIGVEQVVLLPFDRNLADLTPNKFVEEILVKGLQVHQISVGCDFCFGQKRAGKAKDLQAIAGYYDIDVTTVPLYHSENGERISSSIIRQALEKGDLDKSNRLLGRPYSLIGEVVHGQQLGRTLGFPTANLQLAAQKFLPRFGVYAVEVYLSRQKQPQEILHAESPYLGVMNVGCRPTLNSLDPTVEVHLLDMSQDLYGQTLTVNLIEFLRPEQKFASLDLLKAQIYEDCRIARSILKNQTI</sequence>
<dbReference type="GO" id="GO:0009231">
    <property type="term" value="P:riboflavin biosynthetic process"/>
    <property type="evidence" value="ECO:0007669"/>
    <property type="project" value="InterPro"/>
</dbReference>
<comment type="catalytic activity">
    <reaction evidence="19">
        <text>FMN + ATP + H(+) = FAD + diphosphate</text>
        <dbReference type="Rhea" id="RHEA:17237"/>
        <dbReference type="ChEBI" id="CHEBI:15378"/>
        <dbReference type="ChEBI" id="CHEBI:30616"/>
        <dbReference type="ChEBI" id="CHEBI:33019"/>
        <dbReference type="ChEBI" id="CHEBI:57692"/>
        <dbReference type="ChEBI" id="CHEBI:58210"/>
        <dbReference type="EC" id="2.7.7.2"/>
    </reaction>
</comment>
<dbReference type="OrthoDB" id="9803667at2"/>
<evidence type="ECO:0000256" key="12">
    <source>
        <dbReference type="ARBA" id="ARBA00022741"/>
    </source>
</evidence>
<dbReference type="CDD" id="cd02064">
    <property type="entry name" value="FAD_synthetase_N"/>
    <property type="match status" value="1"/>
</dbReference>
<keyword evidence="15" id="KW-0067">ATP-binding</keyword>
<evidence type="ECO:0000256" key="17">
    <source>
        <dbReference type="ARBA" id="ARBA00032176"/>
    </source>
</evidence>
<dbReference type="Gene3D" id="3.40.50.620">
    <property type="entry name" value="HUPs"/>
    <property type="match status" value="1"/>
</dbReference>
<evidence type="ECO:0000313" key="21">
    <source>
        <dbReference type="EMBL" id="ABG51120.1"/>
    </source>
</evidence>
<keyword evidence="11 21" id="KW-0548">Nucleotidyltransferase</keyword>
<dbReference type="GO" id="GO:0003919">
    <property type="term" value="F:FMN adenylyltransferase activity"/>
    <property type="evidence" value="ECO:0007669"/>
    <property type="project" value="UniProtKB-EC"/>
</dbReference>
<comment type="catalytic activity">
    <reaction evidence="18">
        <text>riboflavin + ATP = FMN + ADP + H(+)</text>
        <dbReference type="Rhea" id="RHEA:14357"/>
        <dbReference type="ChEBI" id="CHEBI:15378"/>
        <dbReference type="ChEBI" id="CHEBI:30616"/>
        <dbReference type="ChEBI" id="CHEBI:57986"/>
        <dbReference type="ChEBI" id="CHEBI:58210"/>
        <dbReference type="ChEBI" id="CHEBI:456216"/>
        <dbReference type="EC" id="2.7.1.26"/>
    </reaction>
</comment>
<dbReference type="RefSeq" id="WP_011611493.1">
    <property type="nucleotide sequence ID" value="NC_008312.1"/>
</dbReference>
<dbReference type="Gene3D" id="2.40.30.30">
    <property type="entry name" value="Riboflavin kinase-like"/>
    <property type="match status" value="1"/>
</dbReference>
<dbReference type="InterPro" id="IPR015864">
    <property type="entry name" value="FAD_synthase"/>
</dbReference>
<proteinExistence type="inferred from homology"/>
<dbReference type="InterPro" id="IPR023465">
    <property type="entry name" value="Riboflavin_kinase_dom_sf"/>
</dbReference>
<dbReference type="NCBIfam" id="NF004160">
    <property type="entry name" value="PRK05627.1-3"/>
    <property type="match status" value="1"/>
</dbReference>
<dbReference type="UniPathway" id="UPA00276">
    <property type="reaction ID" value="UER00406"/>
</dbReference>
<dbReference type="InterPro" id="IPR015865">
    <property type="entry name" value="Riboflavin_kinase_bac/euk"/>
</dbReference>
<evidence type="ECO:0000256" key="2">
    <source>
        <dbReference type="ARBA" id="ARBA00004726"/>
    </source>
</evidence>
<protein>
    <recommendedName>
        <fullName evidence="7">Bifunctional riboflavin kinase/FMN adenylyltransferase</fullName>
        <ecNumber evidence="5">2.7.1.26</ecNumber>
        <ecNumber evidence="6">2.7.7.2</ecNumber>
    </recommendedName>
    <alternativeName>
        <fullName evidence="17">Riboflavin biosynthesis protein RibF</fullName>
    </alternativeName>
</protein>
<evidence type="ECO:0000256" key="7">
    <source>
        <dbReference type="ARBA" id="ARBA00018483"/>
    </source>
</evidence>
<keyword evidence="13 21" id="KW-0418">Kinase</keyword>
<dbReference type="eggNOG" id="COG0196">
    <property type="taxonomic scope" value="Bacteria"/>
</dbReference>
<evidence type="ECO:0000256" key="6">
    <source>
        <dbReference type="ARBA" id="ARBA00012393"/>
    </source>
</evidence>
<comment type="function">
    <text evidence="1">Catalyzes the phosphorylation of riboflavin to FMN followed by the adenylation of FMN to FAD.</text>
</comment>
<comment type="pathway">
    <text evidence="3">Cofactor biosynthesis; FMN biosynthesis; FMN from riboflavin (ATP route): step 1/1.</text>
</comment>
<dbReference type="EC" id="2.7.1.26" evidence="5"/>
<comment type="similarity">
    <text evidence="4">Belongs to the RibF family.</text>
</comment>
<keyword evidence="9" id="KW-0288">FMN</keyword>
<evidence type="ECO:0000256" key="1">
    <source>
        <dbReference type="ARBA" id="ARBA00002121"/>
    </source>
</evidence>
<evidence type="ECO:0000256" key="11">
    <source>
        <dbReference type="ARBA" id="ARBA00022695"/>
    </source>
</evidence>
<evidence type="ECO:0000256" key="8">
    <source>
        <dbReference type="ARBA" id="ARBA00022630"/>
    </source>
</evidence>
<reference evidence="21" key="1">
    <citation type="submission" date="2006-06" db="EMBL/GenBank/DDBJ databases">
        <title>Complete sequence of Trichodesmium erythraeum IMS101.</title>
        <authorList>
            <consortium name="US DOE Joint Genome Institute"/>
            <person name="Copeland A."/>
            <person name="Lucas S."/>
            <person name="Lapidus A."/>
            <person name="Barry K."/>
            <person name="Detter J.C."/>
            <person name="Glavina del Rio T."/>
            <person name="Hammon N."/>
            <person name="Israni S."/>
            <person name="Dalin E."/>
            <person name="Tice H."/>
            <person name="Pitluck S."/>
            <person name="Kiss H."/>
            <person name="Munk A.C."/>
            <person name="Brettin T."/>
            <person name="Bruce D."/>
            <person name="Han C."/>
            <person name="Tapia R."/>
            <person name="Gilna P."/>
            <person name="Schmutz J."/>
            <person name="Larimer F."/>
            <person name="Land M."/>
            <person name="Hauser L."/>
            <person name="Kyrpides N."/>
            <person name="Kim E."/>
            <person name="Richardson P."/>
        </authorList>
    </citation>
    <scope>NUCLEOTIDE SEQUENCE [LARGE SCALE GENOMIC DNA]</scope>
    <source>
        <strain evidence="21">IMS101</strain>
    </source>
</reference>